<dbReference type="EMBL" id="MRZV01000316">
    <property type="protein sequence ID" value="PIK52705.1"/>
    <property type="molecule type" value="Genomic_DNA"/>
</dbReference>
<evidence type="ECO:0000256" key="1">
    <source>
        <dbReference type="SAM" id="Coils"/>
    </source>
</evidence>
<proteinExistence type="predicted"/>
<feature type="coiled-coil region" evidence="1">
    <location>
        <begin position="38"/>
        <end position="86"/>
    </location>
</feature>
<reference evidence="2 3" key="1">
    <citation type="journal article" date="2017" name="PLoS Biol.">
        <title>The sea cucumber genome provides insights into morphological evolution and visceral regeneration.</title>
        <authorList>
            <person name="Zhang X."/>
            <person name="Sun L."/>
            <person name="Yuan J."/>
            <person name="Sun Y."/>
            <person name="Gao Y."/>
            <person name="Zhang L."/>
            <person name="Li S."/>
            <person name="Dai H."/>
            <person name="Hamel J.F."/>
            <person name="Liu C."/>
            <person name="Yu Y."/>
            <person name="Liu S."/>
            <person name="Lin W."/>
            <person name="Guo K."/>
            <person name="Jin S."/>
            <person name="Xu P."/>
            <person name="Storey K.B."/>
            <person name="Huan P."/>
            <person name="Zhang T."/>
            <person name="Zhou Y."/>
            <person name="Zhang J."/>
            <person name="Lin C."/>
            <person name="Li X."/>
            <person name="Xing L."/>
            <person name="Huo D."/>
            <person name="Sun M."/>
            <person name="Wang L."/>
            <person name="Mercier A."/>
            <person name="Li F."/>
            <person name="Yang H."/>
            <person name="Xiang J."/>
        </authorList>
    </citation>
    <scope>NUCLEOTIDE SEQUENCE [LARGE SCALE GENOMIC DNA]</scope>
    <source>
        <strain evidence="2">Shaxun</strain>
        <tissue evidence="2">Muscle</tissue>
    </source>
</reference>
<sequence>MSFIDEVDGFRSKPEAVCTLSQQLLVVDEGNVSAVTDANNLQRRYDNLTVQLKDVLLSVTENISKQRALEDKLKSADEALQDISELLEPVVKRQLAFEESASPTDGTPLPSQALQQKADAQREILIKTTEDIDENDGSLSQDVDEINRLLKKTHDCIQKAKACKDILGQHAEKWANIEREILNLSEWMEKQKQRLQDEEEKPAALNINDSSEQCDALQPIPLEYTEKEHLLRKLHEEEQQLGLSEDPTLNKLDEDLAALRRKLEDMQQGKRLHHQCVEEYIAARTDCTEQLNHLEEDMNALLADETLAAEEKLDSLEDQNF</sequence>
<gene>
    <name evidence="2" type="ORF">BSL78_10394</name>
</gene>
<evidence type="ECO:0000313" key="2">
    <source>
        <dbReference type="EMBL" id="PIK52705.1"/>
    </source>
</evidence>
<comment type="caution">
    <text evidence="2">The sequence shown here is derived from an EMBL/GenBank/DDBJ whole genome shotgun (WGS) entry which is preliminary data.</text>
</comment>
<dbReference type="Proteomes" id="UP000230750">
    <property type="component" value="Unassembled WGS sequence"/>
</dbReference>
<accession>A0A2G8KXL2</accession>
<feature type="coiled-coil region" evidence="1">
    <location>
        <begin position="249"/>
        <end position="319"/>
    </location>
</feature>
<evidence type="ECO:0000313" key="3">
    <source>
        <dbReference type="Proteomes" id="UP000230750"/>
    </source>
</evidence>
<name>A0A2G8KXL2_STIJA</name>
<dbReference type="AlphaFoldDB" id="A0A2G8KXL2"/>
<keyword evidence="3" id="KW-1185">Reference proteome</keyword>
<keyword evidence="1" id="KW-0175">Coiled coil</keyword>
<organism evidence="2 3">
    <name type="scientific">Stichopus japonicus</name>
    <name type="common">Sea cucumber</name>
    <dbReference type="NCBI Taxonomy" id="307972"/>
    <lineage>
        <taxon>Eukaryota</taxon>
        <taxon>Metazoa</taxon>
        <taxon>Echinodermata</taxon>
        <taxon>Eleutherozoa</taxon>
        <taxon>Echinozoa</taxon>
        <taxon>Holothuroidea</taxon>
        <taxon>Aspidochirotacea</taxon>
        <taxon>Aspidochirotida</taxon>
        <taxon>Stichopodidae</taxon>
        <taxon>Apostichopus</taxon>
    </lineage>
</organism>
<protein>
    <submittedName>
        <fullName evidence="2">Uncharacterized protein</fullName>
    </submittedName>
</protein>